<keyword evidence="1" id="KW-0479">Metal-binding</keyword>
<dbReference type="PANTHER" id="PTHR33254">
    <property type="entry name" value="4-HYDROXY-4-METHYL-2-OXOGLUTARATE ALDOLASE 3-RELATED"/>
    <property type="match status" value="1"/>
</dbReference>
<protein>
    <submittedName>
        <fullName evidence="4">RraA-like protein</fullName>
    </submittedName>
</protein>
<dbReference type="InterPro" id="IPR036704">
    <property type="entry name" value="RraA/RraA-like_sf"/>
</dbReference>
<sequence length="493" mass="52673">MASLSDYSTCELSDALIKLGSQNGGFIPDINLVSPDDTTVRIAGPAFTVKMVFTSDTDAPKPSQHFVDAAPSGSVMVISAPAAAKNAVWGGLMTAGAQARGVLGVVISGRCRDIGEHLEAKFPVFARGRSTVGQTPFTRPAELGGALTIAPQGDDLTSGFGAVEIKSGESWIVADRDGVVCVPADLVDAVLEQASKGRQVDARCMEDIMAGHGLEGVSTHVLCLSVCMEISTSKSNPRCLMFAVKRKRRRSVRCGDRAWTISYSFRLLNRIRFIPDQGTRSDPRGAPACINREGQTSLKSSPLPVQSMATIPALFAFAAPCVIIALAVGRVLRSRAAQKSRLDTWCPVLPLAQLTDKPSSFLSHKNASASIHSLIDVARELLRNPLPVRVPSKRPALPTHTASMPTRAPRTRAASAPSIDQQLYRAFAAPRAPPKRRNTAPAIMQVPRIVVTAPENDRPWTPGYVVPKQNTTGSLLVVPGAPSRTIHFCVRLP</sequence>
<keyword evidence="5" id="KW-1185">Reference proteome</keyword>
<dbReference type="CDD" id="cd16841">
    <property type="entry name" value="RraA_family"/>
    <property type="match status" value="1"/>
</dbReference>
<feature type="binding site" evidence="1">
    <location>
        <position position="113"/>
    </location>
    <ligand>
        <name>Mg(2+)</name>
        <dbReference type="ChEBI" id="CHEBI:18420"/>
    </ligand>
</feature>
<dbReference type="SUPFAM" id="SSF89562">
    <property type="entry name" value="RraA-like"/>
    <property type="match status" value="1"/>
</dbReference>
<feature type="region of interest" description="Disordered" evidence="2">
    <location>
        <begin position="389"/>
        <end position="415"/>
    </location>
</feature>
<keyword evidence="3" id="KW-0472">Membrane</keyword>
<dbReference type="PANTHER" id="PTHR33254:SF4">
    <property type="entry name" value="4-HYDROXY-4-METHYL-2-OXOGLUTARATE ALDOLASE 3-RELATED"/>
    <property type="match status" value="1"/>
</dbReference>
<accession>A0A165JNL4</accession>
<reference evidence="4 5" key="1">
    <citation type="journal article" date="2016" name="Mol. Biol. Evol.">
        <title>Comparative Genomics of Early-Diverging Mushroom-Forming Fungi Provides Insights into the Origins of Lignocellulose Decay Capabilities.</title>
        <authorList>
            <person name="Nagy L.G."/>
            <person name="Riley R."/>
            <person name="Tritt A."/>
            <person name="Adam C."/>
            <person name="Daum C."/>
            <person name="Floudas D."/>
            <person name="Sun H."/>
            <person name="Yadav J.S."/>
            <person name="Pangilinan J."/>
            <person name="Larsson K.H."/>
            <person name="Matsuura K."/>
            <person name="Barry K."/>
            <person name="Labutti K."/>
            <person name="Kuo R."/>
            <person name="Ohm R.A."/>
            <person name="Bhattacharya S.S."/>
            <person name="Shirouzu T."/>
            <person name="Yoshinaga Y."/>
            <person name="Martin F.M."/>
            <person name="Grigoriev I.V."/>
            <person name="Hibbett D.S."/>
        </authorList>
    </citation>
    <scope>NUCLEOTIDE SEQUENCE [LARGE SCALE GENOMIC DNA]</scope>
    <source>
        <strain evidence="4 5">HHB12029</strain>
    </source>
</reference>
<dbReference type="Pfam" id="PF03737">
    <property type="entry name" value="RraA-like"/>
    <property type="match status" value="1"/>
</dbReference>
<evidence type="ECO:0000313" key="5">
    <source>
        <dbReference type="Proteomes" id="UP000077266"/>
    </source>
</evidence>
<name>A0A165JNL4_EXIGL</name>
<keyword evidence="1" id="KW-0460">Magnesium</keyword>
<evidence type="ECO:0000256" key="1">
    <source>
        <dbReference type="PIRSR" id="PIRSR605493-1"/>
    </source>
</evidence>
<proteinExistence type="predicted"/>
<gene>
    <name evidence="4" type="ORF">EXIGLDRAFT_735890</name>
</gene>
<feature type="binding site" evidence="1">
    <location>
        <position position="112"/>
    </location>
    <ligand>
        <name>substrate</name>
    </ligand>
</feature>
<evidence type="ECO:0000313" key="4">
    <source>
        <dbReference type="EMBL" id="KZV95107.1"/>
    </source>
</evidence>
<dbReference type="EMBL" id="KV425962">
    <property type="protein sequence ID" value="KZV95107.1"/>
    <property type="molecule type" value="Genomic_DNA"/>
</dbReference>
<keyword evidence="3" id="KW-0812">Transmembrane</keyword>
<dbReference type="InterPro" id="IPR005493">
    <property type="entry name" value="RraA/RraA-like"/>
</dbReference>
<dbReference type="OrthoDB" id="1476984at2759"/>
<dbReference type="Proteomes" id="UP000077266">
    <property type="component" value="Unassembled WGS sequence"/>
</dbReference>
<feature type="transmembrane region" description="Helical" evidence="3">
    <location>
        <begin position="309"/>
        <end position="332"/>
    </location>
</feature>
<evidence type="ECO:0000256" key="2">
    <source>
        <dbReference type="SAM" id="MobiDB-lite"/>
    </source>
</evidence>
<dbReference type="GO" id="GO:0008948">
    <property type="term" value="F:oxaloacetate decarboxylase activity"/>
    <property type="evidence" value="ECO:0007669"/>
    <property type="project" value="TreeGrafter"/>
</dbReference>
<feature type="binding site" evidence="1">
    <location>
        <begin position="90"/>
        <end position="93"/>
    </location>
    <ligand>
        <name>substrate</name>
    </ligand>
</feature>
<dbReference type="GO" id="GO:0046872">
    <property type="term" value="F:metal ion binding"/>
    <property type="evidence" value="ECO:0007669"/>
    <property type="project" value="UniProtKB-KW"/>
</dbReference>
<dbReference type="InParanoid" id="A0A165JNL4"/>
<feature type="compositionally biased region" description="Low complexity" evidence="2">
    <location>
        <begin position="401"/>
        <end position="415"/>
    </location>
</feature>
<organism evidence="4 5">
    <name type="scientific">Exidia glandulosa HHB12029</name>
    <dbReference type="NCBI Taxonomy" id="1314781"/>
    <lineage>
        <taxon>Eukaryota</taxon>
        <taxon>Fungi</taxon>
        <taxon>Dikarya</taxon>
        <taxon>Basidiomycota</taxon>
        <taxon>Agaricomycotina</taxon>
        <taxon>Agaricomycetes</taxon>
        <taxon>Auriculariales</taxon>
        <taxon>Exidiaceae</taxon>
        <taxon>Exidia</taxon>
    </lineage>
</organism>
<dbReference type="STRING" id="1314781.A0A165JNL4"/>
<comment type="cofactor">
    <cofactor evidence="1">
        <name>Mg(2+)</name>
        <dbReference type="ChEBI" id="CHEBI:18420"/>
    </cofactor>
</comment>
<evidence type="ECO:0000256" key="3">
    <source>
        <dbReference type="SAM" id="Phobius"/>
    </source>
</evidence>
<dbReference type="GO" id="GO:0047443">
    <property type="term" value="F:4-hydroxy-4-methyl-2-oxoglutarate aldolase activity"/>
    <property type="evidence" value="ECO:0007669"/>
    <property type="project" value="TreeGrafter"/>
</dbReference>
<dbReference type="AlphaFoldDB" id="A0A165JNL4"/>
<dbReference type="Gene3D" id="3.50.30.40">
    <property type="entry name" value="Ribonuclease E inhibitor RraA/RraA-like"/>
    <property type="match status" value="1"/>
</dbReference>
<keyword evidence="3" id="KW-1133">Transmembrane helix</keyword>